<dbReference type="Proteomes" id="UP000472971">
    <property type="component" value="Unassembled WGS sequence"/>
</dbReference>
<evidence type="ECO:0000313" key="4">
    <source>
        <dbReference type="Proteomes" id="UP000570010"/>
    </source>
</evidence>
<dbReference type="RefSeq" id="WP_163243156.1">
    <property type="nucleotide sequence ID" value="NZ_CP082780.1"/>
</dbReference>
<dbReference type="InterPro" id="IPR021321">
    <property type="entry name" value="DUF2922"/>
</dbReference>
<name>A0A6B3VZS1_9BACI</name>
<sequence length="72" mass="8031">MVKTLELQFETEAGKTASLSVESPKEPIEISALKEAMEKIISSNVFYTDNGHFTAIKGARVVERNIIEYEVV</sequence>
<accession>A0A6B3VZS1</accession>
<keyword evidence="3" id="KW-1185">Reference proteome</keyword>
<organism evidence="2 3">
    <name type="scientific">Bacillus aquiflavi</name>
    <dbReference type="NCBI Taxonomy" id="2672567"/>
    <lineage>
        <taxon>Bacteria</taxon>
        <taxon>Bacillati</taxon>
        <taxon>Bacillota</taxon>
        <taxon>Bacilli</taxon>
        <taxon>Bacillales</taxon>
        <taxon>Bacillaceae</taxon>
        <taxon>Bacillus</taxon>
    </lineage>
</organism>
<dbReference type="Pfam" id="PF11148">
    <property type="entry name" value="DUF2922"/>
    <property type="match status" value="1"/>
</dbReference>
<reference evidence="1 4" key="2">
    <citation type="submission" date="2020-07" db="EMBL/GenBank/DDBJ databases">
        <authorList>
            <person name="Feng H."/>
        </authorList>
    </citation>
    <scope>NUCLEOTIDE SEQUENCE [LARGE SCALE GENOMIC DNA]</scope>
    <source>
        <strain evidence="4">s-12</strain>
        <strain evidence="1">S-12</strain>
    </source>
</reference>
<evidence type="ECO:0000313" key="3">
    <source>
        <dbReference type="Proteomes" id="UP000472971"/>
    </source>
</evidence>
<dbReference type="AlphaFoldDB" id="A0A6B3VZS1"/>
<protein>
    <submittedName>
        <fullName evidence="2">DUF2922 domain-containing protein</fullName>
    </submittedName>
</protein>
<evidence type="ECO:0000313" key="1">
    <source>
        <dbReference type="EMBL" id="MBA4538393.1"/>
    </source>
</evidence>
<reference evidence="2 3" key="1">
    <citation type="submission" date="2020-02" db="EMBL/GenBank/DDBJ databases">
        <title>Bacillus aquiflavi sp. nov., isolated from yellow water of strong flavor Chinese baijiu in Yibin region of China.</title>
        <authorList>
            <person name="Xie J."/>
        </authorList>
    </citation>
    <scope>NUCLEOTIDE SEQUENCE [LARGE SCALE GENOMIC DNA]</scope>
    <source>
        <strain evidence="2 3">3H-10</strain>
    </source>
</reference>
<dbReference type="EMBL" id="JAAIWN010000045">
    <property type="protein sequence ID" value="NEY82758.1"/>
    <property type="molecule type" value="Genomic_DNA"/>
</dbReference>
<comment type="caution">
    <text evidence="2">The sequence shown here is derived from an EMBL/GenBank/DDBJ whole genome shotgun (WGS) entry which is preliminary data.</text>
</comment>
<proteinExistence type="predicted"/>
<gene>
    <name evidence="2" type="ORF">G4D64_14895</name>
    <name evidence="1" type="ORF">H1Z61_14940</name>
</gene>
<dbReference type="EMBL" id="JACEIO010000043">
    <property type="protein sequence ID" value="MBA4538393.1"/>
    <property type="molecule type" value="Genomic_DNA"/>
</dbReference>
<dbReference type="Proteomes" id="UP000570010">
    <property type="component" value="Unassembled WGS sequence"/>
</dbReference>
<evidence type="ECO:0000313" key="2">
    <source>
        <dbReference type="EMBL" id="NEY82758.1"/>
    </source>
</evidence>